<dbReference type="CDD" id="cd15911">
    <property type="entry name" value="7tmA_OR11A-like"/>
    <property type="match status" value="1"/>
</dbReference>
<dbReference type="FunFam" id="1.20.1070.10:FF:000010">
    <property type="entry name" value="Olfactory receptor"/>
    <property type="match status" value="1"/>
</dbReference>
<keyword evidence="4 12" id="KW-0812">Transmembrane</keyword>
<feature type="domain" description="G-protein coupled receptors family 1 profile" evidence="14">
    <location>
        <begin position="1"/>
        <end position="232"/>
    </location>
</feature>
<evidence type="ECO:0000256" key="13">
    <source>
        <dbReference type="RuleBase" id="RU363047"/>
    </source>
</evidence>
<dbReference type="InterPro" id="IPR000725">
    <property type="entry name" value="Olfact_rcpt"/>
</dbReference>
<keyword evidence="6 13" id="KW-1133">Transmembrane helix</keyword>
<dbReference type="InterPro" id="IPR050516">
    <property type="entry name" value="Olfactory_GPCR"/>
</dbReference>
<evidence type="ECO:0000256" key="5">
    <source>
        <dbReference type="ARBA" id="ARBA00022725"/>
    </source>
</evidence>
<keyword evidence="7 12" id="KW-0297">G-protein coupled receptor</keyword>
<evidence type="ECO:0000256" key="10">
    <source>
        <dbReference type="ARBA" id="ARBA00023180"/>
    </source>
</evidence>
<dbReference type="InterPro" id="IPR017452">
    <property type="entry name" value="GPCR_Rhodpsn_7TM"/>
</dbReference>
<dbReference type="GeneID" id="112548982"/>
<feature type="transmembrane region" description="Helical" evidence="13">
    <location>
        <begin position="180"/>
        <end position="203"/>
    </location>
</feature>
<evidence type="ECO:0000313" key="15">
    <source>
        <dbReference type="Proteomes" id="UP000189705"/>
    </source>
</evidence>
<evidence type="ECO:0000259" key="14">
    <source>
        <dbReference type="PROSITE" id="PS50262"/>
    </source>
</evidence>
<name>A0A3Q0G0K8_ALLSI</name>
<dbReference type="PROSITE" id="PS50262">
    <property type="entry name" value="G_PROTEIN_RECEP_F1_2"/>
    <property type="match status" value="1"/>
</dbReference>
<dbReference type="Proteomes" id="UP000189705">
    <property type="component" value="Unplaced"/>
</dbReference>
<dbReference type="InParanoid" id="A0A3Q0G0K8"/>
<organism evidence="15 16">
    <name type="scientific">Alligator sinensis</name>
    <name type="common">Chinese alligator</name>
    <dbReference type="NCBI Taxonomy" id="38654"/>
    <lineage>
        <taxon>Eukaryota</taxon>
        <taxon>Metazoa</taxon>
        <taxon>Chordata</taxon>
        <taxon>Craniata</taxon>
        <taxon>Vertebrata</taxon>
        <taxon>Euteleostomi</taxon>
        <taxon>Archelosauria</taxon>
        <taxon>Archosauria</taxon>
        <taxon>Crocodylia</taxon>
        <taxon>Alligatoridae</taxon>
        <taxon>Alligatorinae</taxon>
        <taxon>Alligator</taxon>
    </lineage>
</organism>
<evidence type="ECO:0000256" key="8">
    <source>
        <dbReference type="ARBA" id="ARBA00023136"/>
    </source>
</evidence>
<dbReference type="GO" id="GO:0005886">
    <property type="term" value="C:plasma membrane"/>
    <property type="evidence" value="ECO:0007669"/>
    <property type="project" value="UniProtKB-SubCell"/>
</dbReference>
<evidence type="ECO:0000313" key="16">
    <source>
        <dbReference type="RefSeq" id="XP_025051583.1"/>
    </source>
</evidence>
<dbReference type="RefSeq" id="XP_025051583.1">
    <property type="nucleotide sequence ID" value="XM_025195798.1"/>
</dbReference>
<feature type="transmembrane region" description="Helical" evidence="13">
    <location>
        <begin position="142"/>
        <end position="168"/>
    </location>
</feature>
<dbReference type="InterPro" id="IPR000276">
    <property type="entry name" value="GPCR_Rhodpsn"/>
</dbReference>
<sequence length="259" mass="29191">MYFFLGNLSSLETCYTSTILPRMLGSLVTGNRSISIRACMVQYFIYGFLVSTECCLLSVMSYDRYLAICKPLHYAAHMNDRFCLFLAAVSWIGGIIASTIMTVLISQLSFCGSNEIDHFMCDDSPIVKLSCSEAHHVELTTFILTCIFTLFPFLLTLTSYTSIISTILRIPSTTGRQKAFSTCSSHLIVVTLFYGTLIFVYMLPKSQALSDLHKVFSLSYTVVTPLVNPLVYSLRNKMVKQALRNLVGKLFLYIEIQRK</sequence>
<dbReference type="KEGG" id="asn:112548982"/>
<keyword evidence="15" id="KW-1185">Reference proteome</keyword>
<evidence type="ECO:0000256" key="11">
    <source>
        <dbReference type="ARBA" id="ARBA00023224"/>
    </source>
</evidence>
<dbReference type="Pfam" id="PF13853">
    <property type="entry name" value="7tm_4"/>
    <property type="match status" value="1"/>
</dbReference>
<dbReference type="Gene3D" id="1.20.1070.10">
    <property type="entry name" value="Rhodopsin 7-helix transmembrane proteins"/>
    <property type="match status" value="1"/>
</dbReference>
<protein>
    <recommendedName>
        <fullName evidence="13">Olfactory receptor</fullName>
    </recommendedName>
</protein>
<feature type="transmembrane region" description="Helical" evidence="13">
    <location>
        <begin position="82"/>
        <end position="105"/>
    </location>
</feature>
<dbReference type="PRINTS" id="PR00237">
    <property type="entry name" value="GPCRRHODOPSN"/>
</dbReference>
<reference evidence="16" key="1">
    <citation type="submission" date="2025-08" db="UniProtKB">
        <authorList>
            <consortium name="RefSeq"/>
        </authorList>
    </citation>
    <scope>IDENTIFICATION</scope>
</reference>
<feature type="transmembrane region" description="Helical" evidence="13">
    <location>
        <begin position="215"/>
        <end position="234"/>
    </location>
</feature>
<keyword evidence="5 13" id="KW-0552">Olfaction</keyword>
<proteinExistence type="inferred from homology"/>
<evidence type="ECO:0000256" key="7">
    <source>
        <dbReference type="ARBA" id="ARBA00023040"/>
    </source>
</evidence>
<keyword evidence="11 12" id="KW-0807">Transducer</keyword>
<dbReference type="AlphaFoldDB" id="A0A3Q0G0K8"/>
<dbReference type="PANTHER" id="PTHR26452">
    <property type="entry name" value="OLFACTORY RECEPTOR"/>
    <property type="match status" value="1"/>
</dbReference>
<evidence type="ECO:0000256" key="12">
    <source>
        <dbReference type="RuleBase" id="RU000688"/>
    </source>
</evidence>
<keyword evidence="2 13" id="KW-1003">Cell membrane</keyword>
<dbReference type="PROSITE" id="PS00237">
    <property type="entry name" value="G_PROTEIN_RECEP_F1_1"/>
    <property type="match status" value="1"/>
</dbReference>
<keyword evidence="8 13" id="KW-0472">Membrane</keyword>
<comment type="similarity">
    <text evidence="12">Belongs to the G-protein coupled receptor 1 family.</text>
</comment>
<dbReference type="PRINTS" id="PR00245">
    <property type="entry name" value="OLFACTORYR"/>
</dbReference>
<dbReference type="GO" id="GO:0004930">
    <property type="term" value="F:G protein-coupled receptor activity"/>
    <property type="evidence" value="ECO:0007669"/>
    <property type="project" value="UniProtKB-KW"/>
</dbReference>
<evidence type="ECO:0000256" key="9">
    <source>
        <dbReference type="ARBA" id="ARBA00023170"/>
    </source>
</evidence>
<evidence type="ECO:0000256" key="1">
    <source>
        <dbReference type="ARBA" id="ARBA00004651"/>
    </source>
</evidence>
<evidence type="ECO:0000256" key="2">
    <source>
        <dbReference type="ARBA" id="ARBA00022475"/>
    </source>
</evidence>
<keyword evidence="3 13" id="KW-0716">Sensory transduction</keyword>
<evidence type="ECO:0000256" key="6">
    <source>
        <dbReference type="ARBA" id="ARBA00022989"/>
    </source>
</evidence>
<dbReference type="SUPFAM" id="SSF81321">
    <property type="entry name" value="Family A G protein-coupled receptor-like"/>
    <property type="match status" value="1"/>
</dbReference>
<evidence type="ECO:0000256" key="4">
    <source>
        <dbReference type="ARBA" id="ARBA00022692"/>
    </source>
</evidence>
<evidence type="ECO:0000256" key="3">
    <source>
        <dbReference type="ARBA" id="ARBA00022606"/>
    </source>
</evidence>
<gene>
    <name evidence="16" type="primary">LOC112548982</name>
</gene>
<feature type="transmembrane region" description="Helical" evidence="13">
    <location>
        <begin position="43"/>
        <end position="62"/>
    </location>
</feature>
<comment type="subcellular location">
    <subcellularLocation>
        <location evidence="1 13">Cell membrane</location>
        <topology evidence="1 13">Multi-pass membrane protein</topology>
    </subcellularLocation>
</comment>
<accession>A0A3Q0G0K8</accession>
<dbReference type="GO" id="GO:0004984">
    <property type="term" value="F:olfactory receptor activity"/>
    <property type="evidence" value="ECO:0007669"/>
    <property type="project" value="InterPro"/>
</dbReference>
<keyword evidence="9 12" id="KW-0675">Receptor</keyword>
<keyword evidence="10" id="KW-0325">Glycoprotein</keyword>